<dbReference type="EMBL" id="LQRT01000005">
    <property type="protein sequence ID" value="KZS41316.1"/>
    <property type="molecule type" value="Genomic_DNA"/>
</dbReference>
<reference evidence="1 2" key="1">
    <citation type="submission" date="2016-01" db="EMBL/GenBank/DDBJ databases">
        <title>The draft genome sequence of Aquimarina sp. RZW4-3-2.</title>
        <authorList>
            <person name="Wang Y."/>
        </authorList>
    </citation>
    <scope>NUCLEOTIDE SEQUENCE [LARGE SCALE GENOMIC DNA]</scope>
    <source>
        <strain evidence="1 2">RZW4-3-2</strain>
    </source>
</reference>
<evidence type="ECO:0000313" key="2">
    <source>
        <dbReference type="Proteomes" id="UP000076715"/>
    </source>
</evidence>
<dbReference type="Proteomes" id="UP000076715">
    <property type="component" value="Unassembled WGS sequence"/>
</dbReference>
<name>A0A162FCR7_9FLAO</name>
<dbReference type="RefSeq" id="WP_066312047.1">
    <property type="nucleotide sequence ID" value="NZ_CANLSS010000007.1"/>
</dbReference>
<dbReference type="AlphaFoldDB" id="A0A162FCR7"/>
<protein>
    <recommendedName>
        <fullName evidence="3">Proteinase inhibitor I42 chagasin domain-containing protein</fullName>
    </recommendedName>
</protein>
<proteinExistence type="predicted"/>
<comment type="caution">
    <text evidence="1">The sequence shown here is derived from an EMBL/GenBank/DDBJ whole genome shotgun (WGS) entry which is preliminary data.</text>
</comment>
<gene>
    <name evidence="1" type="ORF">AWE51_21670</name>
</gene>
<keyword evidence="2" id="KW-1185">Reference proteome</keyword>
<organism evidence="1 2">
    <name type="scientific">Aquimarina aggregata</name>
    <dbReference type="NCBI Taxonomy" id="1642818"/>
    <lineage>
        <taxon>Bacteria</taxon>
        <taxon>Pseudomonadati</taxon>
        <taxon>Bacteroidota</taxon>
        <taxon>Flavobacteriia</taxon>
        <taxon>Flavobacteriales</taxon>
        <taxon>Flavobacteriaceae</taxon>
        <taxon>Aquimarina</taxon>
    </lineage>
</organism>
<evidence type="ECO:0000313" key="1">
    <source>
        <dbReference type="EMBL" id="KZS41316.1"/>
    </source>
</evidence>
<dbReference type="STRING" id="1642818.AWE51_21670"/>
<dbReference type="PROSITE" id="PS51257">
    <property type="entry name" value="PROKAR_LIPOPROTEIN"/>
    <property type="match status" value="1"/>
</dbReference>
<accession>A0A162FCR7</accession>
<evidence type="ECO:0008006" key="3">
    <source>
        <dbReference type="Google" id="ProtNLM"/>
    </source>
</evidence>
<dbReference type="OrthoDB" id="893802at2"/>
<sequence length="141" mass="16079">MRRIKIISAFFLIAITAGCSIDDDNNTRFFFEAVPIEEVDIPDRLTRGETVTITTSYFRPSTCHGFSGYDFNRSGNQRTFAIINVVLEDGPDCEDIEPETLVEESFDFLVGLESSYIFRFWQGKDDEGNNQFLVIEVPVDL</sequence>